<dbReference type="Proteomes" id="UP001054945">
    <property type="component" value="Unassembled WGS sequence"/>
</dbReference>
<reference evidence="1 2" key="1">
    <citation type="submission" date="2021-06" db="EMBL/GenBank/DDBJ databases">
        <title>Caerostris extrusa draft genome.</title>
        <authorList>
            <person name="Kono N."/>
            <person name="Arakawa K."/>
        </authorList>
    </citation>
    <scope>NUCLEOTIDE SEQUENCE [LARGE SCALE GENOMIC DNA]</scope>
</reference>
<organism evidence="1 2">
    <name type="scientific">Caerostris extrusa</name>
    <name type="common">Bark spider</name>
    <name type="synonym">Caerostris bankana</name>
    <dbReference type="NCBI Taxonomy" id="172846"/>
    <lineage>
        <taxon>Eukaryota</taxon>
        <taxon>Metazoa</taxon>
        <taxon>Ecdysozoa</taxon>
        <taxon>Arthropoda</taxon>
        <taxon>Chelicerata</taxon>
        <taxon>Arachnida</taxon>
        <taxon>Araneae</taxon>
        <taxon>Araneomorphae</taxon>
        <taxon>Entelegynae</taxon>
        <taxon>Araneoidea</taxon>
        <taxon>Araneidae</taxon>
        <taxon>Caerostris</taxon>
    </lineage>
</organism>
<dbReference type="EMBL" id="BPLR01005944">
    <property type="protein sequence ID" value="GIY06285.1"/>
    <property type="molecule type" value="Genomic_DNA"/>
</dbReference>
<keyword evidence="2" id="KW-1185">Reference proteome</keyword>
<evidence type="ECO:0000313" key="1">
    <source>
        <dbReference type="EMBL" id="GIY06285.1"/>
    </source>
</evidence>
<protein>
    <submittedName>
        <fullName evidence="1">Uncharacterized protein</fullName>
    </submittedName>
</protein>
<accession>A0AAV4QA07</accession>
<comment type="caution">
    <text evidence="1">The sequence shown here is derived from an EMBL/GenBank/DDBJ whole genome shotgun (WGS) entry which is preliminary data.</text>
</comment>
<evidence type="ECO:0000313" key="2">
    <source>
        <dbReference type="Proteomes" id="UP001054945"/>
    </source>
</evidence>
<name>A0AAV4QA07_CAEEX</name>
<gene>
    <name evidence="1" type="ORF">CEXT_211451</name>
</gene>
<sequence length="80" mass="9372">MSLDKELTSHIETKQEESYFIPQELDHDCDIFCPRRNDNDCISRGLNANINKNFAEIKPIQNLVYNKTARNVFVSELRVK</sequence>
<dbReference type="AlphaFoldDB" id="A0AAV4QA07"/>
<proteinExistence type="predicted"/>